<feature type="region of interest" description="Disordered" evidence="1">
    <location>
        <begin position="66"/>
        <end position="97"/>
    </location>
</feature>
<evidence type="ECO:0000256" key="1">
    <source>
        <dbReference type="SAM" id="MobiDB-lite"/>
    </source>
</evidence>
<accession>A0A4Z2H6S4</accession>
<dbReference type="EMBL" id="SRLO01000332">
    <property type="protein sequence ID" value="TNN60514.1"/>
    <property type="molecule type" value="Genomic_DNA"/>
</dbReference>
<gene>
    <name evidence="2" type="ORF">EYF80_029237</name>
</gene>
<organism evidence="2 3">
    <name type="scientific">Liparis tanakae</name>
    <name type="common">Tanaka's snailfish</name>
    <dbReference type="NCBI Taxonomy" id="230148"/>
    <lineage>
        <taxon>Eukaryota</taxon>
        <taxon>Metazoa</taxon>
        <taxon>Chordata</taxon>
        <taxon>Craniata</taxon>
        <taxon>Vertebrata</taxon>
        <taxon>Euteleostomi</taxon>
        <taxon>Actinopterygii</taxon>
        <taxon>Neopterygii</taxon>
        <taxon>Teleostei</taxon>
        <taxon>Neoteleostei</taxon>
        <taxon>Acanthomorphata</taxon>
        <taxon>Eupercaria</taxon>
        <taxon>Perciformes</taxon>
        <taxon>Cottioidei</taxon>
        <taxon>Cottales</taxon>
        <taxon>Liparidae</taxon>
        <taxon>Liparis</taxon>
    </lineage>
</organism>
<feature type="compositionally biased region" description="Low complexity" evidence="1">
    <location>
        <begin position="86"/>
        <end position="97"/>
    </location>
</feature>
<sequence>MDGPVGGPWGVRGWSDGGSVGGPCCEEHKGIDVEAGHRNLQNRFLQTAGCGTERLWEVARPAGREVGRGDAAPCEGSPWGPGAGSRVGRAAAGCCQP</sequence>
<dbReference type="AlphaFoldDB" id="A0A4Z2H6S4"/>
<dbReference type="Proteomes" id="UP000314294">
    <property type="component" value="Unassembled WGS sequence"/>
</dbReference>
<reference evidence="2 3" key="1">
    <citation type="submission" date="2019-03" db="EMBL/GenBank/DDBJ databases">
        <title>First draft genome of Liparis tanakae, snailfish: a comprehensive survey of snailfish specific genes.</title>
        <authorList>
            <person name="Kim W."/>
            <person name="Song I."/>
            <person name="Jeong J.-H."/>
            <person name="Kim D."/>
            <person name="Kim S."/>
            <person name="Ryu S."/>
            <person name="Song J.Y."/>
            <person name="Lee S.K."/>
        </authorList>
    </citation>
    <scope>NUCLEOTIDE SEQUENCE [LARGE SCALE GENOMIC DNA]</scope>
    <source>
        <tissue evidence="2">Muscle</tissue>
    </source>
</reference>
<proteinExistence type="predicted"/>
<name>A0A4Z2H6S4_9TELE</name>
<comment type="caution">
    <text evidence="2">The sequence shown here is derived from an EMBL/GenBank/DDBJ whole genome shotgun (WGS) entry which is preliminary data.</text>
</comment>
<evidence type="ECO:0000313" key="3">
    <source>
        <dbReference type="Proteomes" id="UP000314294"/>
    </source>
</evidence>
<protein>
    <submittedName>
        <fullName evidence="2">Uncharacterized protein</fullName>
    </submittedName>
</protein>
<evidence type="ECO:0000313" key="2">
    <source>
        <dbReference type="EMBL" id="TNN60514.1"/>
    </source>
</evidence>
<keyword evidence="3" id="KW-1185">Reference proteome</keyword>